<accession>Q7MFH6</accession>
<feature type="site" description="Transition state stabilizer; via amide nitrogen" evidence="9">
    <location>
        <position position="1009"/>
    </location>
</feature>
<evidence type="ECO:0000256" key="11">
    <source>
        <dbReference type="SAM" id="SignalP"/>
    </source>
</evidence>
<dbReference type="InterPro" id="IPR028204">
    <property type="entry name" value="Tricorn_C1"/>
</dbReference>
<dbReference type="HOGENOM" id="CLU_005503_0_0_6"/>
<feature type="active site" description="Charge relay system" evidence="8">
    <location>
        <position position="790"/>
    </location>
</feature>
<dbReference type="SUPFAM" id="SSF82171">
    <property type="entry name" value="DPP6 N-terminal domain-like"/>
    <property type="match status" value="1"/>
</dbReference>
<dbReference type="Proteomes" id="UP000002675">
    <property type="component" value="Chromosome II"/>
</dbReference>
<feature type="domain" description="PDZ" evidence="12">
    <location>
        <begin position="808"/>
        <end position="853"/>
    </location>
</feature>
<dbReference type="PIRSF" id="PIRSF036421">
    <property type="entry name" value="Tricorn_protease"/>
    <property type="match status" value="1"/>
</dbReference>
<dbReference type="SMART" id="SM00228">
    <property type="entry name" value="PDZ"/>
    <property type="match status" value="1"/>
</dbReference>
<dbReference type="KEGG" id="vvy:VVA0344"/>
<evidence type="ECO:0000256" key="5">
    <source>
        <dbReference type="ARBA" id="ARBA00022801"/>
    </source>
</evidence>
<dbReference type="EMBL" id="BA000038">
    <property type="protein sequence ID" value="BAC96370.1"/>
    <property type="molecule type" value="Genomic_DNA"/>
</dbReference>
<evidence type="ECO:0000256" key="9">
    <source>
        <dbReference type="PIRSR" id="PIRSR036421-3"/>
    </source>
</evidence>
<dbReference type="PANTHER" id="PTHR43253:SF1">
    <property type="entry name" value="TRICORN PROTEASE HOMOLOG 2-RELATED"/>
    <property type="match status" value="1"/>
</dbReference>
<evidence type="ECO:0000256" key="8">
    <source>
        <dbReference type="PIRSR" id="PIRSR036421-1"/>
    </source>
</evidence>
<dbReference type="GO" id="GO:0006508">
    <property type="term" value="P:proteolysis"/>
    <property type="evidence" value="ECO:0007669"/>
    <property type="project" value="UniProtKB-UniRule"/>
</dbReference>
<dbReference type="PROSITE" id="PS50106">
    <property type="entry name" value="PDZ"/>
    <property type="match status" value="1"/>
</dbReference>
<keyword evidence="3 7" id="KW-0963">Cytoplasm</keyword>
<dbReference type="Pfam" id="PF14684">
    <property type="entry name" value="Tricorn_C1"/>
    <property type="match status" value="1"/>
</dbReference>
<feature type="signal peptide" evidence="11">
    <location>
        <begin position="1"/>
        <end position="42"/>
    </location>
</feature>
<evidence type="ECO:0000256" key="10">
    <source>
        <dbReference type="SAM" id="MobiDB-lite"/>
    </source>
</evidence>
<dbReference type="CDD" id="cd07562">
    <property type="entry name" value="Peptidase_S41_TRI"/>
    <property type="match status" value="1"/>
</dbReference>
<keyword evidence="5 7" id="KW-0378">Hydrolase</keyword>
<protein>
    <recommendedName>
        <fullName evidence="7">Tricorn protease homolog</fullName>
        <ecNumber evidence="7">3.4.21.-</ecNumber>
    </recommendedName>
</protein>
<comment type="subcellular location">
    <subcellularLocation>
        <location evidence="1 7">Cytoplasm</location>
    </subcellularLocation>
</comment>
<dbReference type="InterPro" id="IPR012393">
    <property type="entry name" value="Tricorn_protease"/>
</dbReference>
<organism evidence="13 14">
    <name type="scientific">Vibrio vulnificus (strain YJ016)</name>
    <dbReference type="NCBI Taxonomy" id="196600"/>
    <lineage>
        <taxon>Bacteria</taxon>
        <taxon>Pseudomonadati</taxon>
        <taxon>Pseudomonadota</taxon>
        <taxon>Gammaproteobacteria</taxon>
        <taxon>Vibrionales</taxon>
        <taxon>Vibrionaceae</taxon>
        <taxon>Vibrio</taxon>
    </lineage>
</organism>
<dbReference type="GO" id="GO:0008236">
    <property type="term" value="F:serine-type peptidase activity"/>
    <property type="evidence" value="ECO:0007669"/>
    <property type="project" value="UniProtKB-UniRule"/>
</dbReference>
<evidence type="ECO:0000256" key="2">
    <source>
        <dbReference type="ARBA" id="ARBA00008524"/>
    </source>
</evidence>
<dbReference type="SUPFAM" id="SSF50156">
    <property type="entry name" value="PDZ domain-like"/>
    <property type="match status" value="1"/>
</dbReference>
<dbReference type="Gene3D" id="2.30.42.10">
    <property type="match status" value="1"/>
</dbReference>
<dbReference type="InterPro" id="IPR011659">
    <property type="entry name" value="WD40"/>
</dbReference>
<feature type="chain" id="PRO_5004288654" description="Tricorn protease homolog" evidence="11">
    <location>
        <begin position="43"/>
        <end position="1105"/>
    </location>
</feature>
<name>Q7MFH6_VIBVY</name>
<dbReference type="Gene3D" id="3.90.226.10">
    <property type="entry name" value="2-enoyl-CoA Hydratase, Chain A, domain 1"/>
    <property type="match status" value="1"/>
</dbReference>
<evidence type="ECO:0000313" key="13">
    <source>
        <dbReference type="EMBL" id="BAC96370.1"/>
    </source>
</evidence>
<evidence type="ECO:0000259" key="12">
    <source>
        <dbReference type="PROSITE" id="PS50106"/>
    </source>
</evidence>
<dbReference type="AlphaFoldDB" id="Q7MFH6"/>
<sequence>MFDSFKLILITITQGKRMRIQRFTANSIALVLLASLSNLSLAQESVATTTTNSQPTWLRDIALSPDGQRIAFTYAGQIWLIASKGGEAIPLTSADSYSENPIWSPDGESIAFTTDRFGPGDVFLVSANGGDAKRLTYHFSKDVPYAFSPDGQEVYFRSSRIGDIESSLNNGFAGSASAQIYSVDVSGGREKLLLANPISSLSINGQTGEYLYTDLPSPMEQEWRKRDVSDAARDIWRFDPKTGKHTKLTNYLGEDRNAVWAEDGRSMFYLSERSGSFNVWQRVLSDSSAEPVQITQHEFLPVRFLSISQQGDLAYGYDGDIWFKGKDEADAKPLQVTIRQSFLSKGKRFVNLNHEATEIAVSPVAPEVAIVARGDVYVVSLLSGATKRVTKTPQAERYLSFSNDGLSLLYASERNGNWDVFHSYINDTGRSFSTSFDVVEEQLSDEAVDQTQPLYSPDGTKIAYRENSNSIKVYDIENDSYHVLLDSSQLYSYVDQDLSYEWSPDSQYLVTRNRASYNADIVLLKADGSEKPLQITNTGFIEGEPKFSHDGQMIYWSTDRNSLRDIDKWAVQSDIYLTVLNQEADFNWKKDDEQRWLEEERAVDSGEEPGEQAPQETVVESKGLKHRTYRVTPYSMTPIFSYLSPDNQSLLVANLVGDEVEFTDINTQTGETNVLFTRSSEDVAAVKMEPDIETLVIIGAHGIEELHLPSGEGNYVDYQADANYDFRAEVEYIFDHAWRQTDTRFYDKGMHGVDWQGYGEAYKRYLPGIHHYQDFAELLSEMSGELNASHTGASYSSYHSTWSEPASLGLFYDDQYRGKGVRVKAVIPGGPADIYQSPIKAGSIIYSVDGIEVAPEMDIYPLLDNKAGKRVRLSVLKPGDKAAQNVLLVPTSLEQEAQLAYELWVEQRKALTEERSQGRLGYIHIPEMGPASYETLVNELFGEYNDKEGVIIDIRYNMGGNLHDQLMETLSGTRHSAQVTRDGYQLSTFPERRWAKPSIMLANAASYSDGSIVPYFYQREGIGQLVGERVPGTGTAVLWEPQQEQSLVYGIPQLGFQDDQGRWFENQEVVPDVLVYNSPEDIANNYDRQLKVAIESLLAQLDKTQ</sequence>
<dbReference type="Gene3D" id="3.30.750.44">
    <property type="match status" value="1"/>
</dbReference>
<keyword evidence="11" id="KW-0732">Signal</keyword>
<dbReference type="Pfam" id="PF26549">
    <property type="entry name" value="Tricorn_N"/>
    <property type="match status" value="1"/>
</dbReference>
<dbReference type="InterPro" id="IPR001478">
    <property type="entry name" value="PDZ"/>
</dbReference>
<dbReference type="EC" id="3.4.21.-" evidence="7"/>
<keyword evidence="4 7" id="KW-0645">Protease</keyword>
<dbReference type="eggNOG" id="COG0793">
    <property type="taxonomic scope" value="Bacteria"/>
</dbReference>
<evidence type="ECO:0000256" key="4">
    <source>
        <dbReference type="ARBA" id="ARBA00022670"/>
    </source>
</evidence>
<feature type="region of interest" description="Disordered" evidence="10">
    <location>
        <begin position="599"/>
        <end position="621"/>
    </location>
</feature>
<proteinExistence type="inferred from homology"/>
<dbReference type="InterPro" id="IPR005151">
    <property type="entry name" value="Tail-specific_protease"/>
</dbReference>
<dbReference type="SUPFAM" id="SSF69304">
    <property type="entry name" value="Tricorn protease N-terminal domain"/>
    <property type="match status" value="1"/>
</dbReference>
<evidence type="ECO:0000256" key="6">
    <source>
        <dbReference type="ARBA" id="ARBA00022825"/>
    </source>
</evidence>
<keyword evidence="6 7" id="KW-0720">Serine protease</keyword>
<dbReference type="PANTHER" id="PTHR43253">
    <property type="entry name" value="TRICORN PROTEASE HOMOLOG 2-RELATED"/>
    <property type="match status" value="1"/>
</dbReference>
<evidence type="ECO:0000256" key="1">
    <source>
        <dbReference type="ARBA" id="ARBA00004496"/>
    </source>
</evidence>
<dbReference type="InterPro" id="IPR011042">
    <property type="entry name" value="6-blade_b-propeller_TolB-like"/>
</dbReference>
<evidence type="ECO:0000313" key="14">
    <source>
        <dbReference type="Proteomes" id="UP000002675"/>
    </source>
</evidence>
<comment type="function">
    <text evidence="7">Degrades oligopeptides.</text>
</comment>
<evidence type="ECO:0000256" key="7">
    <source>
        <dbReference type="PIRNR" id="PIRNR036421"/>
    </source>
</evidence>
<reference evidence="13 14" key="1">
    <citation type="journal article" date="2003" name="Genome Res.">
        <title>Comparative genome analysis of Vibrio vulnificus, a marine pathogen.</title>
        <authorList>
            <person name="Chen C.Y."/>
            <person name="Wu K.M."/>
            <person name="Chang Y.C."/>
            <person name="Chang C.H."/>
            <person name="Tsai H.C."/>
            <person name="Liao T.L."/>
            <person name="Liu Y.M."/>
            <person name="Chen H.J."/>
            <person name="Shen A.B."/>
            <person name="Li J.C."/>
            <person name="Su T.L."/>
            <person name="Shao C.P."/>
            <person name="Lee C.T."/>
            <person name="Hor L.I."/>
            <person name="Tsai S.F."/>
        </authorList>
    </citation>
    <scope>NUCLEOTIDE SEQUENCE [LARGE SCALE GENOMIC DNA]</scope>
    <source>
        <strain evidence="13 14">YJ016</strain>
    </source>
</reference>
<feature type="active site" description="Nucleophile" evidence="8">
    <location>
        <position position="1008"/>
    </location>
</feature>
<dbReference type="Gene3D" id="2.120.10.30">
    <property type="entry name" value="TolB, C-terminal domain"/>
    <property type="match status" value="1"/>
</dbReference>
<dbReference type="InterPro" id="IPR029045">
    <property type="entry name" value="ClpP/crotonase-like_dom_sf"/>
</dbReference>
<dbReference type="Pfam" id="PF03572">
    <property type="entry name" value="Peptidase_S41"/>
    <property type="match status" value="1"/>
</dbReference>
<dbReference type="Gene3D" id="2.120.10.60">
    <property type="entry name" value="Tricorn protease N-terminal domain"/>
    <property type="match status" value="2"/>
</dbReference>
<comment type="similarity">
    <text evidence="2 7">Belongs to the peptidase S41B family.</text>
</comment>
<evidence type="ECO:0000256" key="3">
    <source>
        <dbReference type="ARBA" id="ARBA00022490"/>
    </source>
</evidence>
<dbReference type="Pfam" id="PF07676">
    <property type="entry name" value="PD40"/>
    <property type="match status" value="2"/>
</dbReference>
<dbReference type="STRING" id="672.VV93_v1c33300"/>
<dbReference type="SMART" id="SM00245">
    <property type="entry name" value="TSPc"/>
    <property type="match status" value="1"/>
</dbReference>
<dbReference type="SUPFAM" id="SSF52096">
    <property type="entry name" value="ClpP/crotonase"/>
    <property type="match status" value="1"/>
</dbReference>
<gene>
    <name evidence="13" type="ordered locus">VVA0344</name>
</gene>
<dbReference type="GO" id="GO:0005737">
    <property type="term" value="C:cytoplasm"/>
    <property type="evidence" value="ECO:0007669"/>
    <property type="project" value="UniProtKB-SubCell"/>
</dbReference>
<dbReference type="eggNOG" id="COG4946">
    <property type="taxonomic scope" value="Bacteria"/>
</dbReference>
<dbReference type="InterPro" id="IPR036034">
    <property type="entry name" value="PDZ_sf"/>
</dbReference>
<feature type="active site" description="Charge relay system" evidence="8">
    <location>
        <position position="1065"/>
    </location>
</feature>